<evidence type="ECO:0000313" key="8">
    <source>
        <dbReference type="Proteomes" id="UP000293142"/>
    </source>
</evidence>
<dbReference type="OrthoDB" id="9795467at2"/>
<feature type="compositionally biased region" description="Polar residues" evidence="5">
    <location>
        <begin position="26"/>
        <end position="40"/>
    </location>
</feature>
<evidence type="ECO:0000256" key="1">
    <source>
        <dbReference type="ARBA" id="ARBA00004196"/>
    </source>
</evidence>
<feature type="region of interest" description="Disordered" evidence="5">
    <location>
        <begin position="24"/>
        <end position="60"/>
    </location>
</feature>
<dbReference type="RefSeq" id="WP_131016365.1">
    <property type="nucleotide sequence ID" value="NZ_SIRE01000020.1"/>
</dbReference>
<dbReference type="CDD" id="cd14748">
    <property type="entry name" value="PBP2_UgpB"/>
    <property type="match status" value="1"/>
</dbReference>
<dbReference type="PROSITE" id="PS51257">
    <property type="entry name" value="PROKAR_LIPOPROTEIN"/>
    <property type="match status" value="1"/>
</dbReference>
<evidence type="ECO:0000256" key="2">
    <source>
        <dbReference type="ARBA" id="ARBA00008520"/>
    </source>
</evidence>
<feature type="signal peptide" evidence="6">
    <location>
        <begin position="1"/>
        <end position="26"/>
    </location>
</feature>
<dbReference type="PANTHER" id="PTHR43649">
    <property type="entry name" value="ARABINOSE-BINDING PROTEIN-RELATED"/>
    <property type="match status" value="1"/>
</dbReference>
<dbReference type="EMBL" id="SIRE01000020">
    <property type="protein sequence ID" value="TBL73958.1"/>
    <property type="molecule type" value="Genomic_DNA"/>
</dbReference>
<comment type="caution">
    <text evidence="7">The sequence shown here is derived from an EMBL/GenBank/DDBJ whole genome shotgun (WGS) entry which is preliminary data.</text>
</comment>
<accession>A0A4Q9DK62</accession>
<keyword evidence="4 6" id="KW-0732">Signal</keyword>
<feature type="compositionally biased region" description="Low complexity" evidence="5">
    <location>
        <begin position="50"/>
        <end position="60"/>
    </location>
</feature>
<dbReference type="SUPFAM" id="SSF53850">
    <property type="entry name" value="Periplasmic binding protein-like II"/>
    <property type="match status" value="1"/>
</dbReference>
<dbReference type="AlphaFoldDB" id="A0A4Q9DK62"/>
<evidence type="ECO:0000256" key="5">
    <source>
        <dbReference type="SAM" id="MobiDB-lite"/>
    </source>
</evidence>
<keyword evidence="3" id="KW-0813">Transport</keyword>
<keyword evidence="8" id="KW-1185">Reference proteome</keyword>
<comment type="subcellular location">
    <subcellularLocation>
        <location evidence="1">Cell envelope</location>
    </subcellularLocation>
</comment>
<evidence type="ECO:0000256" key="6">
    <source>
        <dbReference type="SAM" id="SignalP"/>
    </source>
</evidence>
<evidence type="ECO:0000256" key="4">
    <source>
        <dbReference type="ARBA" id="ARBA00022729"/>
    </source>
</evidence>
<name>A0A4Q9DK62_9BACL</name>
<dbReference type="InterPro" id="IPR050490">
    <property type="entry name" value="Bact_solute-bd_prot1"/>
</dbReference>
<dbReference type="GO" id="GO:0030313">
    <property type="term" value="C:cell envelope"/>
    <property type="evidence" value="ECO:0007669"/>
    <property type="project" value="UniProtKB-SubCell"/>
</dbReference>
<evidence type="ECO:0000256" key="3">
    <source>
        <dbReference type="ARBA" id="ARBA00022448"/>
    </source>
</evidence>
<dbReference type="Pfam" id="PF13416">
    <property type="entry name" value="SBP_bac_8"/>
    <property type="match status" value="1"/>
</dbReference>
<feature type="chain" id="PRO_5039269124" evidence="6">
    <location>
        <begin position="27"/>
        <end position="453"/>
    </location>
</feature>
<sequence length="453" mass="49550">MKKQATGIALAAAMITTMLTACSGGAQPQQSAGTQSNPGTGSPPPQTAEPSKPAAVSSPAAGGGKVTINFWHSMGGKNGEYIDAMIKSFNESQNKIEVVGTFQGAYAETLTKLQQAIPAKTAPDIAMVERGFIPLLADADVLEDINPYLKKSGMSKDDFVPGLMGNITFNNKLVALPFNRSTAILHVNKTMLDEKGLEIPKTWDDLKKVANALVIKENNEYKRYGYSMVFESWHPVAMIVQQKGRYINQQGTSIGFGMEGINAFKFLKEMQSTGALYYPPAKDSGSITSQMFISGQIGMLYSSTGNIGSFINNAKFNYATAFLPMKDTYGSPTGGANIALLSQSKNKDAAWEFIHWAMTDPKGAQQFIMSSGYLPFTKKMVDSPEMKALWQKEPQRQVAYDQLQYAIDTSDHIQFPAIDQEFLKMQSAIMYDNADIAASIENFKKEAERLMKN</sequence>
<dbReference type="PANTHER" id="PTHR43649:SF31">
    <property type="entry name" value="SN-GLYCEROL-3-PHOSPHATE-BINDING PERIPLASMIC PROTEIN UGPB"/>
    <property type="match status" value="1"/>
</dbReference>
<protein>
    <submittedName>
        <fullName evidence="7">Extracellular solute-binding protein</fullName>
    </submittedName>
</protein>
<dbReference type="Gene3D" id="3.40.190.10">
    <property type="entry name" value="Periplasmic binding protein-like II"/>
    <property type="match status" value="2"/>
</dbReference>
<dbReference type="InterPro" id="IPR006059">
    <property type="entry name" value="SBP"/>
</dbReference>
<comment type="similarity">
    <text evidence="2">Belongs to the bacterial solute-binding protein 1 family.</text>
</comment>
<dbReference type="Proteomes" id="UP000293142">
    <property type="component" value="Unassembled WGS sequence"/>
</dbReference>
<reference evidence="7 8" key="1">
    <citation type="submission" date="2019-02" db="EMBL/GenBank/DDBJ databases">
        <title>Paenibacillus sp. nov., isolated from surface-sterilized tissue of Thalictrum simplex L.</title>
        <authorList>
            <person name="Tuo L."/>
        </authorList>
    </citation>
    <scope>NUCLEOTIDE SEQUENCE [LARGE SCALE GENOMIC DNA]</scope>
    <source>
        <strain evidence="7 8">N2SHLJ1</strain>
    </source>
</reference>
<evidence type="ECO:0000313" key="7">
    <source>
        <dbReference type="EMBL" id="TBL73958.1"/>
    </source>
</evidence>
<proteinExistence type="inferred from homology"/>
<organism evidence="7 8">
    <name type="scientific">Paenibacillus thalictri</name>
    <dbReference type="NCBI Taxonomy" id="2527873"/>
    <lineage>
        <taxon>Bacteria</taxon>
        <taxon>Bacillati</taxon>
        <taxon>Bacillota</taxon>
        <taxon>Bacilli</taxon>
        <taxon>Bacillales</taxon>
        <taxon>Paenibacillaceae</taxon>
        <taxon>Paenibacillus</taxon>
    </lineage>
</organism>
<gene>
    <name evidence="7" type="ORF">EYB31_26040</name>
</gene>